<dbReference type="EMBL" id="MPUH01000400">
    <property type="protein sequence ID" value="OMJ80974.1"/>
    <property type="molecule type" value="Genomic_DNA"/>
</dbReference>
<gene>
    <name evidence="3" type="ORF">SteCoe_18683</name>
</gene>
<keyword evidence="1" id="KW-0175">Coiled coil</keyword>
<dbReference type="AlphaFoldDB" id="A0A1R2BW33"/>
<accession>A0A1R2BW33</accession>
<evidence type="ECO:0000313" key="3">
    <source>
        <dbReference type="EMBL" id="OMJ80974.1"/>
    </source>
</evidence>
<evidence type="ECO:0000256" key="2">
    <source>
        <dbReference type="SAM" id="MobiDB-lite"/>
    </source>
</evidence>
<feature type="coiled-coil region" evidence="1">
    <location>
        <begin position="167"/>
        <end position="194"/>
    </location>
</feature>
<proteinExistence type="predicted"/>
<keyword evidence="4" id="KW-1185">Reference proteome</keyword>
<protein>
    <submittedName>
        <fullName evidence="3">Uncharacterized protein</fullName>
    </submittedName>
</protein>
<sequence length="285" mass="33815">MHHKTRSCHTPSKLNISSLKSSTTPIKGKDELQPKTLSKPRHNITPTPYRVTRPCSVSQIIDFSLNSSNMFSKPVLNKEKFSPSSIPTAKFDVRACREEISRLESQLNSSYFIENKLMRDDWKKAKQSIDFQNENEIKEHMSFSIKQELGFKAFRKNQEKYAKIQERKRKEEEFQAAKEAKLKLEAEARKQESDDLLREKNRHRNIQYMIENKRQQRKNEKEQDRESYKDYVGVLKESLRKEQTRLNKERNFDYAQEIAAKWIKLHYSDQQVKENLQVVDKLLSS</sequence>
<reference evidence="3 4" key="1">
    <citation type="submission" date="2016-11" db="EMBL/GenBank/DDBJ databases">
        <title>The macronuclear genome of Stentor coeruleus: a giant cell with tiny introns.</title>
        <authorList>
            <person name="Slabodnick M."/>
            <person name="Ruby J.G."/>
            <person name="Reiff S.B."/>
            <person name="Swart E.C."/>
            <person name="Gosai S."/>
            <person name="Prabakaran S."/>
            <person name="Witkowska E."/>
            <person name="Larue G.E."/>
            <person name="Fisher S."/>
            <person name="Freeman R.M."/>
            <person name="Gunawardena J."/>
            <person name="Chu W."/>
            <person name="Stover N.A."/>
            <person name="Gregory B.D."/>
            <person name="Nowacki M."/>
            <person name="Derisi J."/>
            <person name="Roy S.W."/>
            <person name="Marshall W.F."/>
            <person name="Sood P."/>
        </authorList>
    </citation>
    <scope>NUCLEOTIDE SEQUENCE [LARGE SCALE GENOMIC DNA]</scope>
    <source>
        <strain evidence="3">WM001</strain>
    </source>
</reference>
<organism evidence="3 4">
    <name type="scientific">Stentor coeruleus</name>
    <dbReference type="NCBI Taxonomy" id="5963"/>
    <lineage>
        <taxon>Eukaryota</taxon>
        <taxon>Sar</taxon>
        <taxon>Alveolata</taxon>
        <taxon>Ciliophora</taxon>
        <taxon>Postciliodesmatophora</taxon>
        <taxon>Heterotrichea</taxon>
        <taxon>Heterotrichida</taxon>
        <taxon>Stentoridae</taxon>
        <taxon>Stentor</taxon>
    </lineage>
</organism>
<dbReference type="Proteomes" id="UP000187209">
    <property type="component" value="Unassembled WGS sequence"/>
</dbReference>
<feature type="compositionally biased region" description="Polar residues" evidence="2">
    <location>
        <begin position="8"/>
        <end position="25"/>
    </location>
</feature>
<evidence type="ECO:0000313" key="4">
    <source>
        <dbReference type="Proteomes" id="UP000187209"/>
    </source>
</evidence>
<feature type="region of interest" description="Disordered" evidence="2">
    <location>
        <begin position="1"/>
        <end position="49"/>
    </location>
</feature>
<comment type="caution">
    <text evidence="3">The sequence shown here is derived from an EMBL/GenBank/DDBJ whole genome shotgun (WGS) entry which is preliminary data.</text>
</comment>
<name>A0A1R2BW33_9CILI</name>
<evidence type="ECO:0000256" key="1">
    <source>
        <dbReference type="SAM" id="Coils"/>
    </source>
</evidence>